<protein>
    <recommendedName>
        <fullName evidence="2">PH domain-containing protein</fullName>
    </recommendedName>
</protein>
<dbReference type="Gene3D" id="2.30.29.30">
    <property type="entry name" value="Pleckstrin-homology domain (PH domain)/Phosphotyrosine-binding domain (PTB)"/>
    <property type="match status" value="1"/>
</dbReference>
<dbReference type="InterPro" id="IPR001849">
    <property type="entry name" value="PH_domain"/>
</dbReference>
<feature type="compositionally biased region" description="Polar residues" evidence="1">
    <location>
        <begin position="38"/>
        <end position="48"/>
    </location>
</feature>
<dbReference type="Pfam" id="PF00169">
    <property type="entry name" value="PH"/>
    <property type="match status" value="1"/>
</dbReference>
<feature type="region of interest" description="Disordered" evidence="1">
    <location>
        <begin position="38"/>
        <end position="76"/>
    </location>
</feature>
<feature type="domain" description="PH" evidence="2">
    <location>
        <begin position="154"/>
        <end position="264"/>
    </location>
</feature>
<dbReference type="OrthoDB" id="8860305at2759"/>
<feature type="compositionally biased region" description="Low complexity" evidence="1">
    <location>
        <begin position="55"/>
        <end position="65"/>
    </location>
</feature>
<dbReference type="Proteomes" id="UP000023152">
    <property type="component" value="Unassembled WGS sequence"/>
</dbReference>
<dbReference type="SMART" id="SM00233">
    <property type="entry name" value="PH"/>
    <property type="match status" value="1"/>
</dbReference>
<dbReference type="PROSITE" id="PS50003">
    <property type="entry name" value="PH_DOMAIN"/>
    <property type="match status" value="1"/>
</dbReference>
<dbReference type="InterPro" id="IPR011993">
    <property type="entry name" value="PH-like_dom_sf"/>
</dbReference>
<evidence type="ECO:0000256" key="1">
    <source>
        <dbReference type="SAM" id="MobiDB-lite"/>
    </source>
</evidence>
<evidence type="ECO:0000313" key="4">
    <source>
        <dbReference type="Proteomes" id="UP000023152"/>
    </source>
</evidence>
<dbReference type="EMBL" id="ASPP01018438">
    <property type="protein sequence ID" value="ETO16254.1"/>
    <property type="molecule type" value="Genomic_DNA"/>
</dbReference>
<name>X6MQW6_RETFI</name>
<sequence>DDELIQSIGGKSLKTFALIGKSKTTDFDQNKLHAKSNNNDISVVQRSMTDGAALSPQTSPSPSQTENESEKDPKTLELNRGYYKQLTKSLFCFSKINLICCKYMTLVLIYMYLLQKNVKPKTGSDNPFNHRLKKNSTRLVLQQMETIQQEQAKLPVLEAFLEKKQPRAPYSWQKRWVVVKHGHMLWSDKQRDIVDASNSQERNKFNGQVSIMHIVEWGPIETRSNNKFYLIANTDKAQKRRFEFKAVSEQDRDFWLKGIQAHINHEKKMIQYLEQNS</sequence>
<dbReference type="AlphaFoldDB" id="X6MQW6"/>
<dbReference type="CDD" id="cd00821">
    <property type="entry name" value="PH"/>
    <property type="match status" value="1"/>
</dbReference>
<reference evidence="3 4" key="1">
    <citation type="journal article" date="2013" name="Curr. Biol.">
        <title>The Genome of the Foraminiferan Reticulomyxa filosa.</title>
        <authorList>
            <person name="Glockner G."/>
            <person name="Hulsmann N."/>
            <person name="Schleicher M."/>
            <person name="Noegel A.A."/>
            <person name="Eichinger L."/>
            <person name="Gallinger C."/>
            <person name="Pawlowski J."/>
            <person name="Sierra R."/>
            <person name="Euteneuer U."/>
            <person name="Pillet L."/>
            <person name="Moustafa A."/>
            <person name="Platzer M."/>
            <person name="Groth M."/>
            <person name="Szafranski K."/>
            <person name="Schliwa M."/>
        </authorList>
    </citation>
    <scope>NUCLEOTIDE SEQUENCE [LARGE SCALE GENOMIC DNA]</scope>
</reference>
<accession>X6MQW6</accession>
<organism evidence="3 4">
    <name type="scientific">Reticulomyxa filosa</name>
    <dbReference type="NCBI Taxonomy" id="46433"/>
    <lineage>
        <taxon>Eukaryota</taxon>
        <taxon>Sar</taxon>
        <taxon>Rhizaria</taxon>
        <taxon>Retaria</taxon>
        <taxon>Foraminifera</taxon>
        <taxon>Monothalamids</taxon>
        <taxon>Reticulomyxidae</taxon>
        <taxon>Reticulomyxa</taxon>
    </lineage>
</organism>
<evidence type="ECO:0000259" key="2">
    <source>
        <dbReference type="PROSITE" id="PS50003"/>
    </source>
</evidence>
<feature type="non-terminal residue" evidence="3">
    <location>
        <position position="1"/>
    </location>
</feature>
<gene>
    <name evidence="3" type="ORF">RFI_21099</name>
</gene>
<evidence type="ECO:0000313" key="3">
    <source>
        <dbReference type="EMBL" id="ETO16254.1"/>
    </source>
</evidence>
<comment type="caution">
    <text evidence="3">The sequence shown here is derived from an EMBL/GenBank/DDBJ whole genome shotgun (WGS) entry which is preliminary data.</text>
</comment>
<dbReference type="SUPFAM" id="SSF50729">
    <property type="entry name" value="PH domain-like"/>
    <property type="match status" value="1"/>
</dbReference>
<keyword evidence="4" id="KW-1185">Reference proteome</keyword>
<proteinExistence type="predicted"/>